<dbReference type="SUPFAM" id="SSF53901">
    <property type="entry name" value="Thiolase-like"/>
    <property type="match status" value="1"/>
</dbReference>
<dbReference type="InterPro" id="IPR036291">
    <property type="entry name" value="NAD(P)-bd_dom_sf"/>
</dbReference>
<evidence type="ECO:0000256" key="1">
    <source>
        <dbReference type="ARBA" id="ARBA00022450"/>
    </source>
</evidence>
<feature type="region of interest" description="C-terminal hotdog fold" evidence="8">
    <location>
        <begin position="1132"/>
        <end position="1287"/>
    </location>
</feature>
<dbReference type="InterPro" id="IPR036736">
    <property type="entry name" value="ACP-like_sf"/>
</dbReference>
<evidence type="ECO:0000256" key="7">
    <source>
        <dbReference type="ARBA" id="ARBA00023315"/>
    </source>
</evidence>
<sequence>MPHFLSPERRDSGTDDPNSVAVIGLACRFPGDAENGPAFWDFLCKARSAYSEPKRFNMDAFHSTAKGRLDTSITQGAHFLKQDVAAFDANFFSISHNEAIAMDPNQRLMLEVAYEAFENAGLPLETIAGTNTSCHIGNFTTDYREMLFRDPEAMPLYSMSGSGSELISNRVSWFYDLRGPSFTLGTACSSSLVAIHQGCQSLRTGEANTAIVGGSNLLLNPEMFLALSNQQFLAQDGRSKSFDIRGDGYGRGEGFAALVLKRVDDAIRDGDPIRAIIRGTGVNQDGKTKSITVPNADAQADLIRSTYRSAGLSLKDTHYFEAHGTGTKAGDPLELKALSETLAAGRTSDNKIIVGSVKSNIGHLEATAGLAGVIKAIYILEHAIIPPNVHFHQANPRIPFDEWNIEVPTKVKPWPAEGQRRISVQGFGYGGTNAHAILDDAFHYLEKRRVKGIHFTKPTVPGPLNGARGIVRTQTPNPSIRALKLKLSQSQKKLRLFVLSAQDKEGLTRQKESLSLYLRNSMASPETPSSEFLRDLAFTLGHRRSRLAWKTYLTASSTDELLSNLENKSLDVPSFRPSNEPRIGFIFTGQGAQWARMGAELNQYPIFRESVEASDEYLRSALKCKWSAMEEMLREEGQSNINLPAYSQPICTILQIAIVDLLESWNIVPCAMTGHSSGEIAGAYCLGALSREDALKAAYYRGFLSSQMKTISPSVHGSMMAVGASESEAEDWIDRLTCGVVVVACVNSPSSVTISGDVAAIDELETMLKKEGVFARKLKVETAYHSPHMEMISVPYLQSMVDIQPQEGDPHRKMYSAVTGELVEPGELGPINWVRNLVSPVQFYDALHDLLRPMQAGRRCSETAVDVLLEIGPHSALQGPANQTMKKHGIKGVDYRSVLSRGKNGIETALAAVGALFSQGMTVNVKEVNGDTEDAQPLVDLPSYNWNHSRTFWSESRITKEFRSRQHPRMRLLGAPCSTLGESERLWRGFMRISEEPWIRDHQIQGSIIYPAAGYICAAIEAACQLAAEGQVIRDFRLRDVQIIAPALITEESDLELIVQIRPHLTGTQNNASTWFEFTVSSAVSGQSLRQNCHGLLLIEYKAPEDSGMSIERDLEDQTAQAQYRKIESLCPTQENTKDFYTELASVGLNYGPTFQNISKIHRGRGKSRCDVDVSEHAFPAVSGNAVRPHIMHPTTLDAMFHAVFAAYKDQKGRLKEAMVPTSIDEMVISADAPFEVGSRFKGFSNASKHGFRELMADLVMLDQSSSRPAVTLKGFCLAAISGSAGASDEEIEPTTKKLFSKMVWKPALELLSLDQKHRMLNGAMPKALTREIASGLEKSEKLALHFIGRVLTPVHIDAVKKPHLQDLYRWMQEQQDQVNAYGHFLQTPDEGYLGIDDKTATQYEGIVSSDGAEGEALCKIGQNLEGILLGQVDATELLLENELTSRLQSEIRGIDVCFGKIKELVNVLAHNDPHLSVLELGTARGGLASSLFSPTPGLADFINSLPNYVFSASTEGDLREAKELLSATNASLTFKALSIEKELTSQGFEGGAFDVIIASNPLRAQENEKTLTNMKKLLKPGGKLCLVNVARPATGLSMVFQCLASSLNSKHHYPGIADNESLEAVLQRNNLHAEFGVSDFEDARYQHLSLAVASANEPCEQDRPGREIIILEASNPSDRSSALATQLTQELESRTIKTSRMAWDQRTCDLTQKECISLMELEASFLEDLNEAEFNTVKSIILDSANLTWVTALDGPAGAVASGMARSIRNEIPGKIFRSLQVQDKSLDSPDELAFLVGQVATTAIPDDEFREVGGVLQVCRVVEDSSMNEEITQLLVEGKENVENMALESVDGPQMLAIRAQGMLDTLCVEPDDVVETELANDEVEIGVKATGLNFRDVMVAMGQIPDSLLGFEASGIITRVGRDVTQFEAGDSVCTLGHGSHRTLFRNKAIFCQRIPNGVTFAEAATLPLVHCTAFYSLIHVARVRPKQSVLIHAAAGGVGQAAIQIAKHFDLEIFATVGSTDKRNLIQEEYGIPDDHIFNSRDLSFEKGVLRMTNGRGVDCIINSLSGEALRRTWRCIAPFGTFIEIGMKDILGNTGLEMRPFLQDATFTFFNLKHVMTANPQLMAEIIEGTFDFFRQGISRPVSPVTVYPVSEVENAFRLMQTGKHRGKIAITWDGKDVVPVLHHASNALRLDEKATYVLVGGLGGLGRSLSNLLVDLGARNLCFISRSGDQSTSAQKLIQDLEQRNVKISIYRCDIADKNSVAETISHCSKNMPPIKGLFQCAMVLRDVLFEKMTYTQWTESLRPKVQGSWNLHSLLPKDLDFFVTLSSFAGIFGNRTQSNYAAAGAYQDALAHYRRAQGLKAVTIDLGIMRDVGVIAEHGATDYLKEWEEPFGIRETELHVLIKKIMTAELQSSSTDSETQLPPQVLTGFATGGTAHLANIRRPFYFDDPRFSILAQTGLSSLSSNPSSSGPNGTVTLKDLLPKVANPAEAETAMKDALIARVAKSLQTEMSEIDEGRPLHSYGVDSLVAVEIANWIFKEIKVSVSVFDILASMPIVALAAKVVLKSPYLPAELVAK</sequence>
<dbReference type="InterPro" id="IPR013154">
    <property type="entry name" value="ADH-like_N"/>
</dbReference>
<dbReference type="InterPro" id="IPR016035">
    <property type="entry name" value="Acyl_Trfase/lysoPLipase"/>
</dbReference>
<dbReference type="Pfam" id="PF00109">
    <property type="entry name" value="ketoacyl-synt"/>
    <property type="match status" value="1"/>
</dbReference>
<dbReference type="InterPro" id="IPR025714">
    <property type="entry name" value="Methyltranfer_dom"/>
</dbReference>
<feature type="active site" description="Proton acceptor; for dehydratase activity" evidence="8">
    <location>
        <position position="1002"/>
    </location>
</feature>
<dbReference type="Gene3D" id="3.10.129.110">
    <property type="entry name" value="Polyketide synthase dehydratase"/>
    <property type="match status" value="1"/>
</dbReference>
<dbReference type="Pfam" id="PF02801">
    <property type="entry name" value="Ketoacyl-synt_C"/>
    <property type="match status" value="1"/>
</dbReference>
<dbReference type="SMART" id="SM00827">
    <property type="entry name" value="PKS_AT"/>
    <property type="match status" value="1"/>
</dbReference>
<dbReference type="SMART" id="SM00826">
    <property type="entry name" value="PKS_DH"/>
    <property type="match status" value="1"/>
</dbReference>
<dbReference type="Pfam" id="PF00698">
    <property type="entry name" value="Acyl_transf_1"/>
    <property type="match status" value="1"/>
</dbReference>
<dbReference type="SMART" id="SM00822">
    <property type="entry name" value="PKS_KR"/>
    <property type="match status" value="1"/>
</dbReference>
<dbReference type="Pfam" id="PF23297">
    <property type="entry name" value="ACP_SdgA_C"/>
    <property type="match status" value="1"/>
</dbReference>
<feature type="active site" description="Proton donor; for dehydratase activity" evidence="8">
    <location>
        <position position="1198"/>
    </location>
</feature>
<organism evidence="12 13">
    <name type="scientific">Imshaugia aleurites</name>
    <dbReference type="NCBI Taxonomy" id="172621"/>
    <lineage>
        <taxon>Eukaryota</taxon>
        <taxon>Fungi</taxon>
        <taxon>Dikarya</taxon>
        <taxon>Ascomycota</taxon>
        <taxon>Pezizomycotina</taxon>
        <taxon>Lecanoromycetes</taxon>
        <taxon>OSLEUM clade</taxon>
        <taxon>Lecanoromycetidae</taxon>
        <taxon>Lecanorales</taxon>
        <taxon>Lecanorineae</taxon>
        <taxon>Parmeliaceae</taxon>
        <taxon>Imshaugia</taxon>
    </lineage>
</organism>
<keyword evidence="13" id="KW-1185">Reference proteome</keyword>
<dbReference type="GO" id="GO:1901336">
    <property type="term" value="P:lactone biosynthetic process"/>
    <property type="evidence" value="ECO:0007669"/>
    <property type="project" value="UniProtKB-ARBA"/>
</dbReference>
<feature type="domain" description="Ketosynthase family 3 (KS3)" evidence="10">
    <location>
        <begin position="17"/>
        <end position="440"/>
    </location>
</feature>
<dbReference type="Pfam" id="PF08659">
    <property type="entry name" value="KR"/>
    <property type="match status" value="1"/>
</dbReference>
<dbReference type="GO" id="GO:0044550">
    <property type="term" value="P:secondary metabolite biosynthetic process"/>
    <property type="evidence" value="ECO:0007669"/>
    <property type="project" value="TreeGrafter"/>
</dbReference>
<dbReference type="InterPro" id="IPR049900">
    <property type="entry name" value="PKS_mFAS_DH"/>
</dbReference>
<dbReference type="InterPro" id="IPR018201">
    <property type="entry name" value="Ketoacyl_synth_AS"/>
</dbReference>
<dbReference type="SUPFAM" id="SSF51735">
    <property type="entry name" value="NAD(P)-binding Rossmann-fold domains"/>
    <property type="match status" value="2"/>
</dbReference>
<dbReference type="InterPro" id="IPR020807">
    <property type="entry name" value="PKS_DH"/>
</dbReference>
<dbReference type="PROSITE" id="PS00606">
    <property type="entry name" value="KS3_1"/>
    <property type="match status" value="1"/>
</dbReference>
<dbReference type="Pfam" id="PF08240">
    <property type="entry name" value="ADH_N"/>
    <property type="match status" value="1"/>
</dbReference>
<dbReference type="InterPro" id="IPR057326">
    <property type="entry name" value="KR_dom"/>
</dbReference>
<dbReference type="InterPro" id="IPR050091">
    <property type="entry name" value="PKS_NRPS_Biosynth_Enz"/>
</dbReference>
<dbReference type="Gene3D" id="3.30.70.3290">
    <property type="match status" value="1"/>
</dbReference>
<evidence type="ECO:0000313" key="13">
    <source>
        <dbReference type="Proteomes" id="UP000664534"/>
    </source>
</evidence>
<dbReference type="SMART" id="SM00823">
    <property type="entry name" value="PKS_PP"/>
    <property type="match status" value="1"/>
</dbReference>
<dbReference type="Gene3D" id="3.40.366.10">
    <property type="entry name" value="Malonyl-Coenzyme A Acyl Carrier Protein, domain 2"/>
    <property type="match status" value="1"/>
</dbReference>
<keyword evidence="5" id="KW-0560">Oxidoreductase</keyword>
<dbReference type="SUPFAM" id="SSF52151">
    <property type="entry name" value="FabD/lysophospholipase-like"/>
    <property type="match status" value="1"/>
</dbReference>
<dbReference type="PANTHER" id="PTHR43775">
    <property type="entry name" value="FATTY ACID SYNTHASE"/>
    <property type="match status" value="1"/>
</dbReference>
<dbReference type="Gene3D" id="3.90.180.10">
    <property type="entry name" value="Medium-chain alcohol dehydrogenases, catalytic domain"/>
    <property type="match status" value="1"/>
</dbReference>
<evidence type="ECO:0000256" key="2">
    <source>
        <dbReference type="ARBA" id="ARBA00022553"/>
    </source>
</evidence>
<dbReference type="SMART" id="SM00825">
    <property type="entry name" value="PKS_KS"/>
    <property type="match status" value="1"/>
</dbReference>
<dbReference type="InterPro" id="IPR049551">
    <property type="entry name" value="PKS_DH_C"/>
</dbReference>
<keyword evidence="1" id="KW-0596">Phosphopantetheine</keyword>
<dbReference type="InterPro" id="IPR009081">
    <property type="entry name" value="PP-bd_ACP"/>
</dbReference>
<evidence type="ECO:0000256" key="8">
    <source>
        <dbReference type="PROSITE-ProRule" id="PRU01363"/>
    </source>
</evidence>
<evidence type="ECO:0000256" key="4">
    <source>
        <dbReference type="ARBA" id="ARBA00022857"/>
    </source>
</evidence>
<name>A0A8H3IUD1_9LECA</name>
<keyword evidence="7" id="KW-0012">Acyltransferase</keyword>
<feature type="domain" description="PKS/mFAS DH" evidence="11">
    <location>
        <begin position="970"/>
        <end position="1287"/>
    </location>
</feature>
<dbReference type="InterPro" id="IPR014030">
    <property type="entry name" value="Ketoacyl_synth_N"/>
</dbReference>
<dbReference type="InterPro" id="IPR042104">
    <property type="entry name" value="PKS_dehydratase_sf"/>
</dbReference>
<dbReference type="InterPro" id="IPR020806">
    <property type="entry name" value="PKS_PP-bd"/>
</dbReference>
<dbReference type="InterPro" id="IPR001227">
    <property type="entry name" value="Ac_transferase_dom_sf"/>
</dbReference>
<dbReference type="GO" id="GO:0031177">
    <property type="term" value="F:phosphopantetheine binding"/>
    <property type="evidence" value="ECO:0007669"/>
    <property type="project" value="InterPro"/>
</dbReference>
<dbReference type="SMART" id="SM00829">
    <property type="entry name" value="PKS_ER"/>
    <property type="match status" value="1"/>
</dbReference>
<dbReference type="Gene3D" id="3.40.50.150">
    <property type="entry name" value="Vaccinia Virus protein VP39"/>
    <property type="match status" value="1"/>
</dbReference>
<dbReference type="Gene3D" id="3.40.47.10">
    <property type="match status" value="1"/>
</dbReference>
<dbReference type="PROSITE" id="PS52004">
    <property type="entry name" value="KS3_2"/>
    <property type="match status" value="1"/>
</dbReference>
<dbReference type="Gene3D" id="3.40.50.720">
    <property type="entry name" value="NAD(P)-binding Rossmann-like Domain"/>
    <property type="match status" value="2"/>
</dbReference>
<evidence type="ECO:0000313" key="12">
    <source>
        <dbReference type="EMBL" id="CAF9932618.1"/>
    </source>
</evidence>
<dbReference type="PANTHER" id="PTHR43775:SF29">
    <property type="entry name" value="ASPERFURANONE POLYKETIDE SYNTHASE AFOG-RELATED"/>
    <property type="match status" value="1"/>
</dbReference>
<dbReference type="InterPro" id="IPR014031">
    <property type="entry name" value="Ketoacyl_synth_C"/>
</dbReference>
<dbReference type="InterPro" id="IPR016039">
    <property type="entry name" value="Thiolase-like"/>
</dbReference>
<dbReference type="GO" id="GO:0004312">
    <property type="term" value="F:fatty acid synthase activity"/>
    <property type="evidence" value="ECO:0007669"/>
    <property type="project" value="TreeGrafter"/>
</dbReference>
<dbReference type="SUPFAM" id="SSF53335">
    <property type="entry name" value="S-adenosyl-L-methionine-dependent methyltransferases"/>
    <property type="match status" value="1"/>
</dbReference>
<reference evidence="12" key="1">
    <citation type="submission" date="2021-03" db="EMBL/GenBank/DDBJ databases">
        <authorList>
            <person name="Tagirdzhanova G."/>
        </authorList>
    </citation>
    <scope>NUCLEOTIDE SEQUENCE</scope>
</reference>
<keyword evidence="4" id="KW-0521">NADP</keyword>
<dbReference type="InterPro" id="IPR020841">
    <property type="entry name" value="PKS_Beta-ketoAc_synthase_dom"/>
</dbReference>
<dbReference type="FunFam" id="3.40.50.720:FF:000209">
    <property type="entry name" value="Polyketide synthase Pks12"/>
    <property type="match status" value="1"/>
</dbReference>
<evidence type="ECO:0000256" key="5">
    <source>
        <dbReference type="ARBA" id="ARBA00023002"/>
    </source>
</evidence>
<dbReference type="Pfam" id="PF13602">
    <property type="entry name" value="ADH_zinc_N_2"/>
    <property type="match status" value="1"/>
</dbReference>
<dbReference type="GO" id="GO:0006633">
    <property type="term" value="P:fatty acid biosynthetic process"/>
    <property type="evidence" value="ECO:0007669"/>
    <property type="project" value="InterPro"/>
</dbReference>
<dbReference type="InterPro" id="IPR013968">
    <property type="entry name" value="PKS_KR"/>
</dbReference>
<dbReference type="PROSITE" id="PS00012">
    <property type="entry name" value="PHOSPHOPANTETHEINE"/>
    <property type="match status" value="1"/>
</dbReference>
<evidence type="ECO:0000259" key="11">
    <source>
        <dbReference type="PROSITE" id="PS52019"/>
    </source>
</evidence>
<dbReference type="Gene3D" id="1.10.1200.10">
    <property type="entry name" value="ACP-like"/>
    <property type="match status" value="1"/>
</dbReference>
<accession>A0A8H3IUD1</accession>
<dbReference type="PROSITE" id="PS52019">
    <property type="entry name" value="PKS_MFAS_DH"/>
    <property type="match status" value="1"/>
</dbReference>
<dbReference type="InterPro" id="IPR011032">
    <property type="entry name" value="GroES-like_sf"/>
</dbReference>
<keyword evidence="3" id="KW-0808">Transferase</keyword>
<dbReference type="SUPFAM" id="SSF47336">
    <property type="entry name" value="ACP-like"/>
    <property type="match status" value="1"/>
</dbReference>
<dbReference type="CDD" id="cd05195">
    <property type="entry name" value="enoyl_red"/>
    <property type="match status" value="1"/>
</dbReference>
<gene>
    <name evidence="12" type="ORF">IMSHALPRED_008943</name>
</gene>
<dbReference type="GO" id="GO:0016491">
    <property type="term" value="F:oxidoreductase activity"/>
    <property type="evidence" value="ECO:0007669"/>
    <property type="project" value="UniProtKB-KW"/>
</dbReference>
<dbReference type="Pfam" id="PF14765">
    <property type="entry name" value="PS-DH"/>
    <property type="match status" value="1"/>
</dbReference>
<comment type="caution">
    <text evidence="12">The sequence shown here is derived from an EMBL/GenBank/DDBJ whole genome shotgun (WGS) entry which is preliminary data.</text>
</comment>
<feature type="region of interest" description="N-terminal hotdog fold" evidence="8">
    <location>
        <begin position="970"/>
        <end position="1106"/>
    </location>
</feature>
<dbReference type="InterPro" id="IPR016036">
    <property type="entry name" value="Malonyl_transacylase_ACP-bd"/>
</dbReference>
<dbReference type="GO" id="GO:0004315">
    <property type="term" value="F:3-oxoacyl-[acyl-carrier-protein] synthase activity"/>
    <property type="evidence" value="ECO:0007669"/>
    <property type="project" value="InterPro"/>
</dbReference>
<dbReference type="SUPFAM" id="SSF50129">
    <property type="entry name" value="GroES-like"/>
    <property type="match status" value="1"/>
</dbReference>
<dbReference type="PROSITE" id="PS50075">
    <property type="entry name" value="CARRIER"/>
    <property type="match status" value="1"/>
</dbReference>
<evidence type="ECO:0000259" key="9">
    <source>
        <dbReference type="PROSITE" id="PS50075"/>
    </source>
</evidence>
<dbReference type="InterPro" id="IPR049552">
    <property type="entry name" value="PKS_DH_N"/>
</dbReference>
<dbReference type="InterPro" id="IPR006162">
    <property type="entry name" value="Ppantetheine_attach_site"/>
</dbReference>
<dbReference type="SUPFAM" id="SSF55048">
    <property type="entry name" value="Probable ACP-binding domain of malonyl-CoA ACP transacylase"/>
    <property type="match status" value="1"/>
</dbReference>
<dbReference type="Proteomes" id="UP000664534">
    <property type="component" value="Unassembled WGS sequence"/>
</dbReference>
<proteinExistence type="predicted"/>
<dbReference type="CDD" id="cd00833">
    <property type="entry name" value="PKS"/>
    <property type="match status" value="1"/>
</dbReference>
<dbReference type="InterPro" id="IPR020843">
    <property type="entry name" value="ER"/>
</dbReference>
<evidence type="ECO:0000259" key="10">
    <source>
        <dbReference type="PROSITE" id="PS52004"/>
    </source>
</evidence>
<keyword evidence="2" id="KW-0597">Phosphoprotein</keyword>
<dbReference type="InterPro" id="IPR029063">
    <property type="entry name" value="SAM-dependent_MTases_sf"/>
</dbReference>
<dbReference type="InterPro" id="IPR032821">
    <property type="entry name" value="PKS_assoc"/>
</dbReference>
<dbReference type="EMBL" id="CAJPDT010000066">
    <property type="protein sequence ID" value="CAF9932618.1"/>
    <property type="molecule type" value="Genomic_DNA"/>
</dbReference>
<protein>
    <submittedName>
        <fullName evidence="12">Uncharacterized protein</fullName>
    </submittedName>
</protein>
<dbReference type="OrthoDB" id="329835at2759"/>
<keyword evidence="6" id="KW-0511">Multifunctional enzyme</keyword>
<feature type="domain" description="Carrier" evidence="9">
    <location>
        <begin position="2496"/>
        <end position="2573"/>
    </location>
</feature>
<dbReference type="InterPro" id="IPR014043">
    <property type="entry name" value="Acyl_transferase_dom"/>
</dbReference>
<evidence type="ECO:0000256" key="6">
    <source>
        <dbReference type="ARBA" id="ARBA00023268"/>
    </source>
</evidence>
<dbReference type="Pfam" id="PF21089">
    <property type="entry name" value="PKS_DH_N"/>
    <property type="match status" value="1"/>
</dbReference>
<evidence type="ECO:0000256" key="3">
    <source>
        <dbReference type="ARBA" id="ARBA00022679"/>
    </source>
</evidence>
<dbReference type="Pfam" id="PF13847">
    <property type="entry name" value="Methyltransf_31"/>
    <property type="match status" value="1"/>
</dbReference>
<dbReference type="Pfam" id="PF16197">
    <property type="entry name" value="KAsynt_C_assoc"/>
    <property type="match status" value="1"/>
</dbReference>